<dbReference type="EMBL" id="GEDC01000533">
    <property type="protein sequence ID" value="JAS36765.1"/>
    <property type="molecule type" value="Transcribed_RNA"/>
</dbReference>
<feature type="chain" id="PRO_5013380236" evidence="1">
    <location>
        <begin position="16"/>
        <end position="157"/>
    </location>
</feature>
<proteinExistence type="predicted"/>
<organism evidence="2">
    <name type="scientific">Clastoptera arizonana</name>
    <name type="common">Arizona spittle bug</name>
    <dbReference type="NCBI Taxonomy" id="38151"/>
    <lineage>
        <taxon>Eukaryota</taxon>
        <taxon>Metazoa</taxon>
        <taxon>Ecdysozoa</taxon>
        <taxon>Arthropoda</taxon>
        <taxon>Hexapoda</taxon>
        <taxon>Insecta</taxon>
        <taxon>Pterygota</taxon>
        <taxon>Neoptera</taxon>
        <taxon>Paraneoptera</taxon>
        <taxon>Hemiptera</taxon>
        <taxon>Auchenorrhyncha</taxon>
        <taxon>Cercopoidea</taxon>
        <taxon>Clastopteridae</taxon>
        <taxon>Clastoptera</taxon>
    </lineage>
</organism>
<accession>A0A1B6EFS3</accession>
<gene>
    <name evidence="2" type="ORF">g.3089</name>
</gene>
<reference evidence="2" key="1">
    <citation type="submission" date="2015-12" db="EMBL/GenBank/DDBJ databases">
        <title>De novo transcriptome assembly of four potential Pierce s Disease insect vectors from Arizona vineyards.</title>
        <authorList>
            <person name="Tassone E.E."/>
        </authorList>
    </citation>
    <scope>NUCLEOTIDE SEQUENCE</scope>
</reference>
<dbReference type="AlphaFoldDB" id="A0A1B6EFS3"/>
<sequence>MKIYVILLKVHFGFAFIPNVSEELPEEVIHDRYGYFINDTIIDKVNKQNDIIDKLDDECMTIYANVDNSDQIKYEHSMKMIRAERAMLIMLKEMWDMDYKKMKKTELYKEMKKALKKIDSMEGVEKEEYKVKRKKADKVLEAVHFLKLNLYKYNILA</sequence>
<name>A0A1B6EFS3_9HEMI</name>
<protein>
    <submittedName>
        <fullName evidence="2">Uncharacterized protein</fullName>
    </submittedName>
</protein>
<evidence type="ECO:0000313" key="2">
    <source>
        <dbReference type="EMBL" id="JAS36765.1"/>
    </source>
</evidence>
<feature type="signal peptide" evidence="1">
    <location>
        <begin position="1"/>
        <end position="15"/>
    </location>
</feature>
<evidence type="ECO:0000256" key="1">
    <source>
        <dbReference type="SAM" id="SignalP"/>
    </source>
</evidence>
<feature type="non-terminal residue" evidence="2">
    <location>
        <position position="157"/>
    </location>
</feature>
<keyword evidence="1" id="KW-0732">Signal</keyword>